<dbReference type="GeneID" id="49387551"/>
<dbReference type="SUPFAM" id="SSF48056">
    <property type="entry name" value="Di-copper centre-containing domain"/>
    <property type="match status" value="1"/>
</dbReference>
<dbReference type="KEGG" id="slx:SLAV_32845"/>
<evidence type="ECO:0000313" key="6">
    <source>
        <dbReference type="EMBL" id="ATZ28341.1"/>
    </source>
</evidence>
<keyword evidence="4 6" id="KW-0560">Oxidoreductase</keyword>
<dbReference type="GO" id="GO:0004503">
    <property type="term" value="F:tyrosinase activity"/>
    <property type="evidence" value="ECO:0007669"/>
    <property type="project" value="UniProtKB-EC"/>
</dbReference>
<comment type="similarity">
    <text evidence="2">Belongs to the tyrosinase family.</text>
</comment>
<evidence type="ECO:0000256" key="4">
    <source>
        <dbReference type="ARBA" id="ARBA00023002"/>
    </source>
</evidence>
<evidence type="ECO:0000256" key="2">
    <source>
        <dbReference type="ARBA" id="ARBA00009928"/>
    </source>
</evidence>
<dbReference type="RefSeq" id="WP_030231593.1">
    <property type="nucleotide sequence ID" value="NZ_BSRP01000013.1"/>
</dbReference>
<dbReference type="PANTHER" id="PTHR11474">
    <property type="entry name" value="TYROSINASE FAMILY MEMBER"/>
    <property type="match status" value="1"/>
</dbReference>
<keyword evidence="3" id="KW-0479">Metal-binding</keyword>
<dbReference type="InterPro" id="IPR050316">
    <property type="entry name" value="Tyrosinase/Hemocyanin"/>
</dbReference>
<evidence type="ECO:0000256" key="1">
    <source>
        <dbReference type="ARBA" id="ARBA00001973"/>
    </source>
</evidence>
<dbReference type="OrthoDB" id="2874181at2"/>
<dbReference type="Proteomes" id="UP000231791">
    <property type="component" value="Chromosome"/>
</dbReference>
<proteinExistence type="inferred from homology"/>
<dbReference type="AlphaFoldDB" id="A0A2K8PNN2"/>
<comment type="cofactor">
    <cofactor evidence="1">
        <name>Cu(2+)</name>
        <dbReference type="ChEBI" id="CHEBI:29036"/>
    </cofactor>
</comment>
<reference evidence="6 7" key="1">
    <citation type="submission" date="2017-11" db="EMBL/GenBank/DDBJ databases">
        <title>Complete genome sequence of Streptomyces lavendulae subsp. lavendulae CCM 3239 (formerly 'Streptomyces aureofaciens CCM 3239'), the producer of the angucycline-type antibiotic auricin.</title>
        <authorList>
            <person name="Busche T."/>
            <person name="Novakova R."/>
            <person name="Al'Dilaimi A."/>
            <person name="Homerova D."/>
            <person name="Feckova L."/>
            <person name="Rezuchova B."/>
            <person name="Mingyar E."/>
            <person name="Csolleiova D."/>
            <person name="Bekeova C."/>
            <person name="Winkler A."/>
            <person name="Sevcikova B."/>
            <person name="Kalinowski J."/>
            <person name="Kormanec J."/>
            <person name="Ruckert C."/>
        </authorList>
    </citation>
    <scope>NUCLEOTIDE SEQUENCE [LARGE SCALE GENOMIC DNA]</scope>
    <source>
        <strain evidence="6 7">CCM 3239</strain>
    </source>
</reference>
<sequence length="288" mass="32999">MYTRKNQKDLDPDERARFVGAVLEVKRRGVYDEFVRLHGRYFVSDGEGGQRVGHMSPSFFPWHRQYLLEFERALQQVDPAVTLPYWDWTVDQAPSSSPWTDDFLGGDGRPGDHRVMTGPFAFDGGNWPVDVGVTEEKYLMRSFGRPADPVALPTPAELEWAIGDPVYDSAPWDSTSTTAGFRNKVEGWTVGEQEGWHNHNRVHLWVGGQMTGGTSPNDPVFWLHHTFIDLIWARWQRRHRGSGYEPARPLPASDPQHGRVVSLDEPLSPWQVRPSELLDHTRFYLYAE</sequence>
<dbReference type="PRINTS" id="PR00092">
    <property type="entry name" value="TYROSINASE"/>
</dbReference>
<dbReference type="EMBL" id="CP024985">
    <property type="protein sequence ID" value="ATZ28341.1"/>
    <property type="molecule type" value="Genomic_DNA"/>
</dbReference>
<dbReference type="PROSITE" id="PS00497">
    <property type="entry name" value="TYROSINASE_1"/>
    <property type="match status" value="1"/>
</dbReference>
<keyword evidence="7" id="KW-1185">Reference proteome</keyword>
<name>A0A2K8PNN2_STRLA</name>
<keyword evidence="5" id="KW-0186">Copper</keyword>
<protein>
    <submittedName>
        <fullName evidence="6">Tyrosinase</fullName>
        <ecNumber evidence="6">1.14.18.1</ecNumber>
    </submittedName>
</protein>
<dbReference type="InterPro" id="IPR008922">
    <property type="entry name" value="Di-copper_centre_dom_sf"/>
</dbReference>
<evidence type="ECO:0000256" key="5">
    <source>
        <dbReference type="ARBA" id="ARBA00023008"/>
    </source>
</evidence>
<dbReference type="InterPro" id="IPR002227">
    <property type="entry name" value="Tyrosinase_Cu-bd"/>
</dbReference>
<accession>A0A2K8PNN2</accession>
<evidence type="ECO:0000256" key="3">
    <source>
        <dbReference type="ARBA" id="ARBA00022723"/>
    </source>
</evidence>
<organism evidence="6 7">
    <name type="scientific">Streptomyces lavendulae subsp. lavendulae</name>
    <dbReference type="NCBI Taxonomy" id="58340"/>
    <lineage>
        <taxon>Bacteria</taxon>
        <taxon>Bacillati</taxon>
        <taxon>Actinomycetota</taxon>
        <taxon>Actinomycetes</taxon>
        <taxon>Kitasatosporales</taxon>
        <taxon>Streptomycetaceae</taxon>
        <taxon>Streptomyces</taxon>
    </lineage>
</organism>
<dbReference type="GO" id="GO:0046872">
    <property type="term" value="F:metal ion binding"/>
    <property type="evidence" value="ECO:0007669"/>
    <property type="project" value="UniProtKB-KW"/>
</dbReference>
<gene>
    <name evidence="6" type="primary">melC3</name>
    <name evidence="6" type="ORF">SLAV_32845</name>
</gene>
<dbReference type="Pfam" id="PF00264">
    <property type="entry name" value="Tyrosinase"/>
    <property type="match status" value="1"/>
</dbReference>
<dbReference type="PROSITE" id="PS00498">
    <property type="entry name" value="TYROSINASE_2"/>
    <property type="match status" value="1"/>
</dbReference>
<dbReference type="Gene3D" id="1.10.1280.10">
    <property type="entry name" value="Di-copper center containing domain from catechol oxidase"/>
    <property type="match status" value="1"/>
</dbReference>
<dbReference type="PANTHER" id="PTHR11474:SF126">
    <property type="entry name" value="TYROSINASE-LIKE PROTEIN TYR-1-RELATED"/>
    <property type="match status" value="1"/>
</dbReference>
<evidence type="ECO:0000313" key="7">
    <source>
        <dbReference type="Proteomes" id="UP000231791"/>
    </source>
</evidence>
<dbReference type="EC" id="1.14.18.1" evidence="6"/>